<dbReference type="InterPro" id="IPR016152">
    <property type="entry name" value="PTrfase/Anion_transptr"/>
</dbReference>
<feature type="domain" description="PTS EIIB type-2" evidence="6">
    <location>
        <begin position="416"/>
        <end position="507"/>
    </location>
</feature>
<evidence type="ECO:0000256" key="2">
    <source>
        <dbReference type="ARBA" id="ARBA00022737"/>
    </source>
</evidence>
<dbReference type="Pfam" id="PF00359">
    <property type="entry name" value="PTS_EIIA_2"/>
    <property type="match status" value="1"/>
</dbReference>
<comment type="caution">
    <text evidence="8">The sequence shown here is derived from an EMBL/GenBank/DDBJ whole genome shotgun (WGS) entry which is preliminary data.</text>
</comment>
<evidence type="ECO:0000259" key="5">
    <source>
        <dbReference type="PROSITE" id="PS51094"/>
    </source>
</evidence>
<dbReference type="Gene3D" id="3.40.50.2300">
    <property type="match status" value="1"/>
</dbReference>
<dbReference type="InterPro" id="IPR002178">
    <property type="entry name" value="PTS_EIIA_type-2_dom"/>
</dbReference>
<reference evidence="8 9" key="1">
    <citation type="submission" date="2023-04" db="EMBL/GenBank/DDBJ databases">
        <title>Fusibacter bizertensis strain WBS, isolated from littoral bottom sediments of the Arctic seas - biochemical and genomic analysis.</title>
        <authorList>
            <person name="Brioukhanov A.L."/>
        </authorList>
    </citation>
    <scope>NUCLEOTIDE SEQUENCE [LARGE SCALE GENOMIC DNA]</scope>
    <source>
        <strain evidence="8 9">WBS</strain>
    </source>
</reference>
<dbReference type="RefSeq" id="WP_281095405.1">
    <property type="nucleotide sequence ID" value="NZ_JARYZI010000013.1"/>
</dbReference>
<dbReference type="Pfam" id="PF00874">
    <property type="entry name" value="PRD"/>
    <property type="match status" value="2"/>
</dbReference>
<dbReference type="PANTHER" id="PTHR30185:SF18">
    <property type="entry name" value="TRANSCRIPTIONAL REGULATOR MTLR"/>
    <property type="match status" value="1"/>
</dbReference>
<dbReference type="PROSITE" id="PS51094">
    <property type="entry name" value="PTS_EIIA_TYPE_2"/>
    <property type="match status" value="1"/>
</dbReference>
<evidence type="ECO:0000313" key="9">
    <source>
        <dbReference type="Proteomes" id="UP001158045"/>
    </source>
</evidence>
<organism evidence="8 9">
    <name type="scientific">Fusibacter bizertensis</name>
    <dbReference type="NCBI Taxonomy" id="1488331"/>
    <lineage>
        <taxon>Bacteria</taxon>
        <taxon>Bacillati</taxon>
        <taxon>Bacillota</taxon>
        <taxon>Clostridia</taxon>
        <taxon>Eubacteriales</taxon>
        <taxon>Eubacteriales Family XII. Incertae Sedis</taxon>
        <taxon>Fusibacter</taxon>
    </lineage>
</organism>
<dbReference type="InterPro" id="IPR036390">
    <property type="entry name" value="WH_DNA-bd_sf"/>
</dbReference>
<dbReference type="SUPFAM" id="SSF63520">
    <property type="entry name" value="PTS-regulatory domain, PRD"/>
    <property type="match status" value="2"/>
</dbReference>
<feature type="domain" description="PRD" evidence="7">
    <location>
        <begin position="302"/>
        <end position="409"/>
    </location>
</feature>
<dbReference type="InterPro" id="IPR013196">
    <property type="entry name" value="HTH_11"/>
</dbReference>
<sequence length="700" mass="80663">MEYSKRTMDIVDILLNQDSYISIAKLAEELNISKRTIFRDMEEIEALVAQQQMKLHKKSKLGIKIEADPHQIEAFRQFSQSHKNVHFTQEERLNQIIIELLRSREPRKFFFFSTLLNVSDATISYDMDKIEPWFEERNISLIRKPGYGVFLKGKEIDFRKAIVDFLYQNYEHQDLVSLIDNTSHFVETVMDREISMKVSRILSQYEDYLANRLTDQSYMGLMIHLSIAVQRILRGESIVMNPEVLTPLKSDVQFKMAQDIGFDIEKVFGIRFPEDELGYITMHLKGSKLKTGALIDQQDLIISNFELSRLASGMIHKFKELSGYDLREDEKLLIGLVSHLRPALTRIKLSLDIRNPLLEKIEEMYPEIFKMSMIASELITKQFSVVIPREEVGYVAMHFGAAIERYVKLQNIEKRIRTGVVCSSGIGTSSLLYSRLVKLFPRLEVVGQFSREDVYSEKIEQNELELLITTISLDKSKLPSIQVNPLLMSEDIERIKQVISILSSNVKPYKEQSDVVKKAEPVVTDIEKVKRIHGLTDSFLIIENSFKLYDNVRAKSIDHLIKAISESATPDHKTRKVLQTALIEREKLGSTVLQGEGIVLIHGKTSVIKNMSFTIWRLEKPLYVGLEKRREKIIAAVVMLIPADLSKEQMETMSVLSKALIEETEFIEFIKTADEVKLFDYVKTIMHKWLSKQLKAGGAL</sequence>
<evidence type="ECO:0000256" key="3">
    <source>
        <dbReference type="ARBA" id="ARBA00023015"/>
    </source>
</evidence>
<proteinExistence type="predicted"/>
<protein>
    <submittedName>
        <fullName evidence="8">BglG family transcription antiterminator</fullName>
    </submittedName>
</protein>
<dbReference type="InterPro" id="IPR050661">
    <property type="entry name" value="BglG_antiterminators"/>
</dbReference>
<evidence type="ECO:0000256" key="1">
    <source>
        <dbReference type="ARBA" id="ARBA00022679"/>
    </source>
</evidence>
<dbReference type="SUPFAM" id="SSF55804">
    <property type="entry name" value="Phoshotransferase/anion transport protein"/>
    <property type="match status" value="1"/>
</dbReference>
<dbReference type="InterPro" id="IPR036095">
    <property type="entry name" value="PTS_EIIB-like_sf"/>
</dbReference>
<keyword evidence="1" id="KW-0808">Transferase</keyword>
<evidence type="ECO:0000313" key="8">
    <source>
        <dbReference type="EMBL" id="MDH8679508.1"/>
    </source>
</evidence>
<name>A0ABT6NGE5_9FIRM</name>
<dbReference type="InterPro" id="IPR036634">
    <property type="entry name" value="PRD_sf"/>
</dbReference>
<evidence type="ECO:0000259" key="6">
    <source>
        <dbReference type="PROSITE" id="PS51099"/>
    </source>
</evidence>
<dbReference type="Gene3D" id="1.10.1790.10">
    <property type="entry name" value="PRD domain"/>
    <property type="match status" value="2"/>
</dbReference>
<dbReference type="Pfam" id="PF08279">
    <property type="entry name" value="HTH_11"/>
    <property type="match status" value="1"/>
</dbReference>
<dbReference type="Gene3D" id="3.40.930.10">
    <property type="entry name" value="Mannitol-specific EII, Chain A"/>
    <property type="match status" value="1"/>
</dbReference>
<gene>
    <name evidence="8" type="ORF">QE109_15220</name>
</gene>
<dbReference type="EMBL" id="JARYZI010000013">
    <property type="protein sequence ID" value="MDH8679508.1"/>
    <property type="molecule type" value="Genomic_DNA"/>
</dbReference>
<accession>A0ABT6NGE5</accession>
<dbReference type="Gene3D" id="1.10.10.10">
    <property type="entry name" value="Winged helix-like DNA-binding domain superfamily/Winged helix DNA-binding domain"/>
    <property type="match status" value="2"/>
</dbReference>
<feature type="domain" description="PRD" evidence="7">
    <location>
        <begin position="189"/>
        <end position="294"/>
    </location>
</feature>
<dbReference type="InterPro" id="IPR036388">
    <property type="entry name" value="WH-like_DNA-bd_sf"/>
</dbReference>
<keyword evidence="2" id="KW-0677">Repeat</keyword>
<dbReference type="PANTHER" id="PTHR30185">
    <property type="entry name" value="CRYPTIC BETA-GLUCOSIDE BGL OPERON ANTITERMINATOR"/>
    <property type="match status" value="1"/>
</dbReference>
<keyword evidence="4" id="KW-0804">Transcription</keyword>
<dbReference type="PROSITE" id="PS51372">
    <property type="entry name" value="PRD_2"/>
    <property type="match status" value="2"/>
</dbReference>
<keyword evidence="3" id="KW-0805">Transcription regulation</keyword>
<dbReference type="Proteomes" id="UP001158045">
    <property type="component" value="Unassembled WGS sequence"/>
</dbReference>
<dbReference type="PROSITE" id="PS51099">
    <property type="entry name" value="PTS_EIIB_TYPE_2"/>
    <property type="match status" value="1"/>
</dbReference>
<dbReference type="InterPro" id="IPR013011">
    <property type="entry name" value="PTS_EIIB_2"/>
</dbReference>
<evidence type="ECO:0000259" key="7">
    <source>
        <dbReference type="PROSITE" id="PS51372"/>
    </source>
</evidence>
<feature type="domain" description="PTS EIIA type-2" evidence="5">
    <location>
        <begin position="539"/>
        <end position="685"/>
    </location>
</feature>
<dbReference type="SUPFAM" id="SSF46785">
    <property type="entry name" value="Winged helix' DNA-binding domain"/>
    <property type="match status" value="1"/>
</dbReference>
<keyword evidence="9" id="KW-1185">Reference proteome</keyword>
<dbReference type="SUPFAM" id="SSF52794">
    <property type="entry name" value="PTS system IIB component-like"/>
    <property type="match status" value="1"/>
</dbReference>
<evidence type="ECO:0000256" key="4">
    <source>
        <dbReference type="ARBA" id="ARBA00023163"/>
    </source>
</evidence>
<dbReference type="CDD" id="cd05568">
    <property type="entry name" value="PTS_IIB_bgl_like"/>
    <property type="match status" value="1"/>
</dbReference>
<dbReference type="InterPro" id="IPR011608">
    <property type="entry name" value="PRD"/>
</dbReference>